<comment type="catalytic activity">
    <reaction evidence="8">
        <text>[thioredoxin]-dithiol + NADP(+) = [thioredoxin]-disulfide + NADPH + H(+)</text>
        <dbReference type="Rhea" id="RHEA:20345"/>
        <dbReference type="Rhea" id="RHEA-COMP:10698"/>
        <dbReference type="Rhea" id="RHEA-COMP:10700"/>
        <dbReference type="ChEBI" id="CHEBI:15378"/>
        <dbReference type="ChEBI" id="CHEBI:29950"/>
        <dbReference type="ChEBI" id="CHEBI:50058"/>
        <dbReference type="ChEBI" id="CHEBI:57783"/>
        <dbReference type="ChEBI" id="CHEBI:58349"/>
        <dbReference type="EC" id="1.8.1.9"/>
    </reaction>
</comment>
<dbReference type="GO" id="GO:0019430">
    <property type="term" value="P:removal of superoxide radicals"/>
    <property type="evidence" value="ECO:0007669"/>
    <property type="project" value="InterPro"/>
</dbReference>
<sequence>MATAAYRRPIDKESMSPQQMPPNEAQHHDDNMLKNPKAPHGQSHPYRSNSTTQRRQVSGSFSARAHSRPEGNIIPPEDYLTSNSRSIKGNGAPTRRPTNPEAAASGSARQMEDGKATSPVDSVNQISPLSRSSTLRSSTDRQHDWAPDRSPLQKLEITLTGISKEEKRARVLEAEMKLKERLARQQAEAENRNASLAQPIEGNSTAGQIGSKMPQQSVSQRDVSQGQPENRSRKTKQSIDHNAVHQGHEATMPREQGISGQAKSSAQSPGQPALLVAPEMRASKTSNSKPLSGPILNPGSVPRRSVSVTNRPAGHDMNATRDVPAVPGPSQKDHAMPSVAQMPHQPPHADNRVRQSRPPQMGFGANDPYAQGIAPQQPGHLITNAHDAVLNDVSQEELGSHIKPKRNTVSFNVPPPTPPPLSEWKNAPVARLGASDFDFQHLDVDRSKAWWEGGGSNRRKSRALPSAYQKPAQKMPENKSFQPPLFLKCGPLLRYTGLKRVSIDGSNGPFDKETWRGSIMIVTKDSRSSYESPPTLRLFSQPMDLLPPPPVEVSGAQLAPEYVDPTAGLMKLGRDGRPLYVKPVDHTEEGVDLSFVENDDGIYEMSPSNLDYGSDGAKQAIPSNRIHSVGGETVGAYKEVPGARLYADSARDVTFWRFNIEIELGQTQQRIAYRLNNGPALGFWVPARGQSMNIMFHTCNGFSLGVDSNKFCGPDPLWRDVLNEHQTRPFHVMIGGGDQIFNDKVMVESPRFQEWVKIKNLSDKYDMPFDPEFRAEIESFYLENYSAWFSQGLFSLANSQIPMVNIWNDHDIIEGFGSYPDEFMATPVISGLGRIAFKYYLLFQHHSVAEETEADEPSWLLGAQLGPYINQRSRNVFMSLGKEVSFLGLDCRTERLSDEILSEQTCDLIWDRCHREIVRGETKHLIVLSSVPVAYPRMAMLKNILNSRKSLGKAGFFGGFVNKNGSKVEIFDDHWTAKHHKAERTYLLEDLQDLAAEKSVRVTILSGDVHLAAIGQFYSNPKLNLPKDKDYRYMPNVISSAIADMPETEMVSDMLNKRNHVHHLDTNTDEDMIPIFTHDVNNKPRNNKRLLPRRNWCAIREYQPGSTPPGSPEPQEDPLAAEEPRPGILQRTLSLGRGDRLQGGLLRRLSQRGPPAAEEARSGKLQRTLSLGRGDRPQGGLLRRISLRGPPPTKEFNLGNAPGRGMSMDGPFPPAEGEGSYFPAPDPEFRPGPFHRRPTTLSQKAAKKAAKRGDDGVGAYVNLENGLAITLNLELNPQDPSGITTPYKLLVPMLRFEGTEYDPPASPVAKGWKKWLAVGRKKERGFRKDDHGDVEDTDYDDDPAYEEGYEGSDLDEPYERQPEKMGRMGHAPAPGPVNDGPEEPIKQKKKCPQQNRQTVFLRLSSDLLFSAILSWTDCGCCVHATSKVFPAYLGSIEFAHDAVARQFDLRLQNGAHKSFIGSGPAAHTAAIYLSRAELKPVLYEGMLANGTAAGGQLTTTTDIENFPGFPDGIGGAELMENMRKQSIRFGTEVITETISRIDLSSKPFKLWTEWNDGPDKEPACTADAVIIATGANARRLNLPGEETYWQNGISACAVCDGAVPIFRNKPLYVIGGGDSAAEEAMFLAKYGSSVTVLVRRDKLRASKAMANRLLAHPKVTVRFNTVATEVLGEKKPNGLMTHLKVKNTVTGEEEVVDANGLFYAVGHDPATALVKGQINLDEEGYIITKPGTSYTSREGVFACGDVQDKRYRQAITSAGSGCIAALEAEKFIAEAEGPAEEPVAVSAEKSADNSTVQPAAQEVNGEVKKNPQGAVPEYKQNPLL</sequence>
<dbReference type="Pfam" id="PF19050">
    <property type="entry name" value="PhoD_2"/>
    <property type="match status" value="2"/>
</dbReference>
<keyword evidence="14" id="KW-1185">Reference proteome</keyword>
<dbReference type="Proteomes" id="UP000662466">
    <property type="component" value="Unassembled WGS sequence"/>
</dbReference>
<feature type="region of interest" description="Disordered" evidence="9">
    <location>
        <begin position="1101"/>
        <end position="1121"/>
    </location>
</feature>
<protein>
    <recommendedName>
        <fullName evidence="8">Thioredoxin reductase</fullName>
        <ecNumber evidence="8">1.8.1.9</ecNumber>
    </recommendedName>
</protein>
<dbReference type="CDD" id="cd07389">
    <property type="entry name" value="MPP_PhoD"/>
    <property type="match status" value="1"/>
</dbReference>
<evidence type="ECO:0000259" key="11">
    <source>
        <dbReference type="Pfam" id="PF19050"/>
    </source>
</evidence>
<keyword evidence="4 8" id="KW-0521">NADP</keyword>
<dbReference type="EC" id="1.8.1.9" evidence="8"/>
<evidence type="ECO:0000313" key="13">
    <source>
        <dbReference type="EMBL" id="KAF7161421.1"/>
    </source>
</evidence>
<dbReference type="InterPro" id="IPR023753">
    <property type="entry name" value="FAD/NAD-binding_dom"/>
</dbReference>
<comment type="cofactor">
    <cofactor evidence="8">
        <name>FAD</name>
        <dbReference type="ChEBI" id="CHEBI:57692"/>
    </cofactor>
    <text evidence="8">Binds 1 FAD per subunit.</text>
</comment>
<evidence type="ECO:0000256" key="9">
    <source>
        <dbReference type="SAM" id="MobiDB-lite"/>
    </source>
</evidence>
<evidence type="ECO:0000256" key="1">
    <source>
        <dbReference type="ARBA" id="ARBA00009333"/>
    </source>
</evidence>
<dbReference type="InterPro" id="IPR008255">
    <property type="entry name" value="Pyr_nucl-diS_OxRdtase_2_AS"/>
</dbReference>
<dbReference type="Gene3D" id="3.60.21.70">
    <property type="entry name" value="PhoD-like phosphatase"/>
    <property type="match status" value="1"/>
</dbReference>
<feature type="compositionally biased region" description="Polar residues" evidence="9">
    <location>
        <begin position="258"/>
        <end position="270"/>
    </location>
</feature>
<feature type="region of interest" description="Disordered" evidence="9">
    <location>
        <begin position="1778"/>
        <end position="1824"/>
    </location>
</feature>
<reference evidence="13" key="1">
    <citation type="submission" date="2020-06" db="EMBL/GenBank/DDBJ databases">
        <title>Draft genome sequences of strains closely related to Aspergillus parafelis and Aspergillus hiratsukae.</title>
        <authorList>
            <person name="Dos Santos R.A.C."/>
            <person name="Rivero-Menendez O."/>
            <person name="Steenwyk J.L."/>
            <person name="Mead M.E."/>
            <person name="Goldman G.H."/>
            <person name="Alastruey-Izquierdo A."/>
            <person name="Rokas A."/>
        </authorList>
    </citation>
    <scope>NUCLEOTIDE SEQUENCE</scope>
    <source>
        <strain evidence="12">CNM-CM5793</strain>
        <strain evidence="13">CNM-CM6106</strain>
    </source>
</reference>
<evidence type="ECO:0000259" key="10">
    <source>
        <dbReference type="Pfam" id="PF07992"/>
    </source>
</evidence>
<evidence type="ECO:0000313" key="12">
    <source>
        <dbReference type="EMBL" id="KAF7116682.1"/>
    </source>
</evidence>
<dbReference type="Gene3D" id="3.50.50.60">
    <property type="entry name" value="FAD/NAD(P)-binding domain"/>
    <property type="match status" value="2"/>
</dbReference>
<feature type="compositionally biased region" description="Basic and acidic residues" evidence="9">
    <location>
        <begin position="237"/>
        <end position="252"/>
    </location>
</feature>
<feature type="compositionally biased region" description="Basic and acidic residues" evidence="9">
    <location>
        <begin position="1357"/>
        <end position="1366"/>
    </location>
</feature>
<dbReference type="PRINTS" id="PR00469">
    <property type="entry name" value="PNDRDTASEII"/>
</dbReference>
<dbReference type="FunFam" id="3.50.50.60:FF:000064">
    <property type="entry name" value="Thioredoxin reductase"/>
    <property type="match status" value="1"/>
</dbReference>
<evidence type="ECO:0000313" key="14">
    <source>
        <dbReference type="Proteomes" id="UP000630445"/>
    </source>
</evidence>
<feature type="domain" description="FAD/NAD(P)-binding" evidence="10">
    <location>
        <begin position="1460"/>
        <end position="1761"/>
    </location>
</feature>
<feature type="compositionally biased region" description="Low complexity" evidence="9">
    <location>
        <begin position="1778"/>
        <end position="1788"/>
    </location>
</feature>
<evidence type="ECO:0000256" key="2">
    <source>
        <dbReference type="ARBA" id="ARBA00022630"/>
    </source>
</evidence>
<dbReference type="SUPFAM" id="SSF51905">
    <property type="entry name" value="FAD/NAD(P)-binding domain"/>
    <property type="match status" value="1"/>
</dbReference>
<feature type="domain" description="PhoD-like phosphatase" evidence="11">
    <location>
        <begin position="690"/>
        <end position="946"/>
    </location>
</feature>
<feature type="compositionally biased region" description="Polar residues" evidence="9">
    <location>
        <begin position="45"/>
        <end position="61"/>
    </location>
</feature>
<feature type="compositionally biased region" description="Acidic residues" evidence="9">
    <location>
        <begin position="1332"/>
        <end position="1356"/>
    </location>
</feature>
<dbReference type="GO" id="GO:0004791">
    <property type="term" value="F:thioredoxin-disulfide reductase (NADPH) activity"/>
    <property type="evidence" value="ECO:0007669"/>
    <property type="project" value="UniProtKB-EC"/>
</dbReference>
<dbReference type="NCBIfam" id="TIGR01292">
    <property type="entry name" value="TRX_reduct"/>
    <property type="match status" value="1"/>
</dbReference>
<dbReference type="OrthoDB" id="9999821at2759"/>
<feature type="compositionally biased region" description="Basic and acidic residues" evidence="9">
    <location>
        <begin position="138"/>
        <end position="147"/>
    </location>
</feature>
<evidence type="ECO:0000256" key="8">
    <source>
        <dbReference type="RuleBase" id="RU003881"/>
    </source>
</evidence>
<dbReference type="EMBL" id="JACBAD010002100">
    <property type="protein sequence ID" value="KAF7116682.1"/>
    <property type="molecule type" value="Genomic_DNA"/>
</dbReference>
<feature type="compositionally biased region" description="Polar residues" evidence="9">
    <location>
        <begin position="192"/>
        <end position="229"/>
    </location>
</feature>
<dbReference type="PROSITE" id="PS00573">
    <property type="entry name" value="PYRIDINE_REDOX_2"/>
    <property type="match status" value="1"/>
</dbReference>
<dbReference type="InterPro" id="IPR005982">
    <property type="entry name" value="Thioredox_Rdtase"/>
</dbReference>
<feature type="region of interest" description="Disordered" evidence="9">
    <location>
        <begin position="1"/>
        <end position="167"/>
    </location>
</feature>
<organism evidence="13 15">
    <name type="scientific">Aspergillus hiratsukae</name>
    <dbReference type="NCBI Taxonomy" id="1194566"/>
    <lineage>
        <taxon>Eukaryota</taxon>
        <taxon>Fungi</taxon>
        <taxon>Dikarya</taxon>
        <taxon>Ascomycota</taxon>
        <taxon>Pezizomycotina</taxon>
        <taxon>Eurotiomycetes</taxon>
        <taxon>Eurotiomycetidae</taxon>
        <taxon>Eurotiales</taxon>
        <taxon>Aspergillaceae</taxon>
        <taxon>Aspergillus</taxon>
        <taxon>Aspergillus subgen. Fumigati</taxon>
    </lineage>
</organism>
<comment type="caution">
    <text evidence="13">The sequence shown here is derived from an EMBL/GenBank/DDBJ whole genome shotgun (WGS) entry which is preliminary data.</text>
</comment>
<evidence type="ECO:0000313" key="15">
    <source>
        <dbReference type="Proteomes" id="UP000662466"/>
    </source>
</evidence>
<feature type="compositionally biased region" description="Basic and acidic residues" evidence="9">
    <location>
        <begin position="181"/>
        <end position="191"/>
    </location>
</feature>
<keyword evidence="7 8" id="KW-0676">Redox-active center</keyword>
<feature type="region of interest" description="Disordered" evidence="9">
    <location>
        <begin position="1149"/>
        <end position="1205"/>
    </location>
</feature>
<dbReference type="PANTHER" id="PTHR46689">
    <property type="entry name" value="MEMBRANE PROTEIN, PUTATIVE-RELATED"/>
    <property type="match status" value="1"/>
</dbReference>
<dbReference type="InterPro" id="IPR038607">
    <property type="entry name" value="PhoD-like_sf"/>
</dbReference>
<dbReference type="PANTHER" id="PTHR46689:SF1">
    <property type="entry name" value="PHOD-LIKE PHOSPHATASE DOMAIN-CONTAINING PROTEIN"/>
    <property type="match status" value="1"/>
</dbReference>
<comment type="similarity">
    <text evidence="1">Belongs to the class-II pyridine nucleotide-disulfide oxidoreductase family.</text>
</comment>
<proteinExistence type="inferred from homology"/>
<dbReference type="GO" id="GO:0016020">
    <property type="term" value="C:membrane"/>
    <property type="evidence" value="ECO:0007669"/>
    <property type="project" value="TreeGrafter"/>
</dbReference>
<feature type="domain" description="PhoD-like phosphatase" evidence="11">
    <location>
        <begin position="948"/>
        <end position="1105"/>
    </location>
</feature>
<evidence type="ECO:0000256" key="7">
    <source>
        <dbReference type="ARBA" id="ARBA00023284"/>
    </source>
</evidence>
<name>A0A8H6PWP5_9EURO</name>
<dbReference type="PRINTS" id="PR00368">
    <property type="entry name" value="FADPNR"/>
</dbReference>
<evidence type="ECO:0000256" key="4">
    <source>
        <dbReference type="ARBA" id="ARBA00022857"/>
    </source>
</evidence>
<dbReference type="Proteomes" id="UP000630445">
    <property type="component" value="Unassembled WGS sequence"/>
</dbReference>
<accession>A0A8H6PWP5</accession>
<evidence type="ECO:0000256" key="5">
    <source>
        <dbReference type="ARBA" id="ARBA00023002"/>
    </source>
</evidence>
<keyword evidence="6" id="KW-1015">Disulfide bond</keyword>
<keyword evidence="2 8" id="KW-0285">Flavoprotein</keyword>
<dbReference type="InterPro" id="IPR036188">
    <property type="entry name" value="FAD/NAD-bd_sf"/>
</dbReference>
<evidence type="ECO:0000256" key="6">
    <source>
        <dbReference type="ARBA" id="ARBA00023157"/>
    </source>
</evidence>
<keyword evidence="5 8" id="KW-0560">Oxidoreductase</keyword>
<dbReference type="GO" id="GO:0005737">
    <property type="term" value="C:cytoplasm"/>
    <property type="evidence" value="ECO:0007669"/>
    <property type="project" value="InterPro"/>
</dbReference>
<dbReference type="EMBL" id="JACBAF010002247">
    <property type="protein sequence ID" value="KAF7161421.1"/>
    <property type="molecule type" value="Genomic_DNA"/>
</dbReference>
<keyword evidence="3 8" id="KW-0274">FAD</keyword>
<feature type="region of interest" description="Disordered" evidence="9">
    <location>
        <begin position="1325"/>
        <end position="1391"/>
    </location>
</feature>
<dbReference type="Pfam" id="PF07992">
    <property type="entry name" value="Pyr_redox_2"/>
    <property type="match status" value="1"/>
</dbReference>
<evidence type="ECO:0000256" key="3">
    <source>
        <dbReference type="ARBA" id="ARBA00022827"/>
    </source>
</evidence>
<feature type="compositionally biased region" description="Polar residues" evidence="9">
    <location>
        <begin position="119"/>
        <end position="128"/>
    </location>
</feature>
<dbReference type="InterPro" id="IPR018946">
    <property type="entry name" value="PhoD-like_MPP"/>
</dbReference>
<dbReference type="InterPro" id="IPR043904">
    <property type="entry name" value="PhoD_2-like"/>
</dbReference>
<feature type="region of interest" description="Disordered" evidence="9">
    <location>
        <begin position="181"/>
        <end position="368"/>
    </location>
</feature>
<gene>
    <name evidence="12" type="ORF">CNMCM5793_005174</name>
    <name evidence="13" type="ORF">CNMCM6106_008659</name>
</gene>